<keyword evidence="6" id="KW-0675">Receptor</keyword>
<dbReference type="InterPro" id="IPR035965">
    <property type="entry name" value="PAS-like_dom_sf"/>
</dbReference>
<dbReference type="CDD" id="cd00130">
    <property type="entry name" value="PAS"/>
    <property type="match status" value="2"/>
</dbReference>
<evidence type="ECO:0000259" key="7">
    <source>
        <dbReference type="PROSITE" id="PS50112"/>
    </source>
</evidence>
<keyword evidence="1" id="KW-0600">Photoreceptor protein</keyword>
<dbReference type="PROSITE" id="PS50112">
    <property type="entry name" value="PAS"/>
    <property type="match status" value="2"/>
</dbReference>
<dbReference type="GO" id="GO:0009637">
    <property type="term" value="P:response to blue light"/>
    <property type="evidence" value="ECO:0007669"/>
    <property type="project" value="UniProtKB-ARBA"/>
</dbReference>
<keyword evidence="2" id="KW-0716">Sensory transduction</keyword>
<dbReference type="RefSeq" id="XP_039143598.1">
    <property type="nucleotide sequence ID" value="XM_039287664.1"/>
</dbReference>
<proteinExistence type="predicted"/>
<dbReference type="GO" id="GO:0009881">
    <property type="term" value="F:photoreceptor activity"/>
    <property type="evidence" value="ECO:0007669"/>
    <property type="project" value="UniProtKB-KW"/>
</dbReference>
<dbReference type="FunFam" id="3.30.450.20:FF:000211">
    <property type="entry name" value="Protein TWIN LOV 1"/>
    <property type="match status" value="1"/>
</dbReference>
<keyword evidence="4" id="KW-0288">FMN</keyword>
<evidence type="ECO:0000313" key="8">
    <source>
        <dbReference type="Proteomes" id="UP001515500"/>
    </source>
</evidence>
<dbReference type="GO" id="GO:0005634">
    <property type="term" value="C:nucleus"/>
    <property type="evidence" value="ECO:0007669"/>
    <property type="project" value="TreeGrafter"/>
</dbReference>
<evidence type="ECO:0000256" key="6">
    <source>
        <dbReference type="ARBA" id="ARBA00023170"/>
    </source>
</evidence>
<dbReference type="PANTHER" id="PTHR47429:SF2">
    <property type="entry name" value="PROTEIN TWIN LOV 1"/>
    <property type="match status" value="1"/>
</dbReference>
<protein>
    <submittedName>
        <fullName evidence="9">Protein TWIN LOV 1</fullName>
    </submittedName>
</protein>
<keyword evidence="5" id="KW-0157">Chromophore</keyword>
<dbReference type="InterPro" id="IPR001610">
    <property type="entry name" value="PAC"/>
</dbReference>
<evidence type="ECO:0000256" key="3">
    <source>
        <dbReference type="ARBA" id="ARBA00022630"/>
    </source>
</evidence>
<dbReference type="SMART" id="SM00091">
    <property type="entry name" value="PAS"/>
    <property type="match status" value="2"/>
</dbReference>
<dbReference type="Gene3D" id="3.30.450.20">
    <property type="entry name" value="PAS domain"/>
    <property type="match status" value="2"/>
</dbReference>
<dbReference type="NCBIfam" id="TIGR00229">
    <property type="entry name" value="sensory_box"/>
    <property type="match status" value="2"/>
</dbReference>
<evidence type="ECO:0000256" key="2">
    <source>
        <dbReference type="ARBA" id="ARBA00022606"/>
    </source>
</evidence>
<dbReference type="Pfam" id="PF13426">
    <property type="entry name" value="PAS_9"/>
    <property type="match status" value="2"/>
</dbReference>
<dbReference type="Proteomes" id="UP001515500">
    <property type="component" value="Chromosome 17"/>
</dbReference>
<dbReference type="GeneID" id="120280718"/>
<dbReference type="PANTHER" id="PTHR47429">
    <property type="entry name" value="PROTEIN TWIN LOV 1"/>
    <property type="match status" value="1"/>
</dbReference>
<accession>A0AB40D007</accession>
<evidence type="ECO:0000256" key="1">
    <source>
        <dbReference type="ARBA" id="ARBA00022543"/>
    </source>
</evidence>
<keyword evidence="8" id="KW-1185">Reference proteome</keyword>
<evidence type="ECO:0000313" key="9">
    <source>
        <dbReference type="RefSeq" id="XP_039143598.1"/>
    </source>
</evidence>
<sequence length="374" mass="41446">METCDHRAVADSLTSRYCDWVHDALEDFPDAFLITDPAIAGHPIVFASRGFLSMSGYASEEVVGRNGRMFQGPGTSRRSVMEIREAIREERTLQISLLNYRRDGSPHWILFHLCPVFAPCDGHRRVVHFLSVQIPIPKRSRRTVVVSTTCRDAMRMDADLELDLANDDRGFEVEEWREAGEWEKEKAASVAGEILSALARYGKLSSGKRAGVVLPRPLSSALNISLGRIKQSFVLTDPHLPDMPIVYASDGFSSLTGYSRLEVLGRNCRFLNGPGTDTKVLNQIKDSIKAEKACAVRLLNYRKDRSPFWNLLHISPVRNASGKIAFYVGVQIEEGSKSNEHGLSPEMRQLGTVGQVKVAVRSISSGAGTSRLSS</sequence>
<evidence type="ECO:0000256" key="5">
    <source>
        <dbReference type="ARBA" id="ARBA00022991"/>
    </source>
</evidence>
<name>A0AB40D007_DIOCR</name>
<reference evidence="9" key="1">
    <citation type="submission" date="2025-08" db="UniProtKB">
        <authorList>
            <consortium name="RefSeq"/>
        </authorList>
    </citation>
    <scope>IDENTIFICATION</scope>
</reference>
<evidence type="ECO:0000256" key="4">
    <source>
        <dbReference type="ARBA" id="ARBA00022643"/>
    </source>
</evidence>
<feature type="domain" description="PAS" evidence="7">
    <location>
        <begin position="245"/>
        <end position="291"/>
    </location>
</feature>
<organism evidence="8 9">
    <name type="scientific">Dioscorea cayennensis subsp. rotundata</name>
    <name type="common">White Guinea yam</name>
    <name type="synonym">Dioscorea rotundata</name>
    <dbReference type="NCBI Taxonomy" id="55577"/>
    <lineage>
        <taxon>Eukaryota</taxon>
        <taxon>Viridiplantae</taxon>
        <taxon>Streptophyta</taxon>
        <taxon>Embryophyta</taxon>
        <taxon>Tracheophyta</taxon>
        <taxon>Spermatophyta</taxon>
        <taxon>Magnoliopsida</taxon>
        <taxon>Liliopsida</taxon>
        <taxon>Dioscoreales</taxon>
        <taxon>Dioscoreaceae</taxon>
        <taxon>Dioscorea</taxon>
    </lineage>
</organism>
<gene>
    <name evidence="9" type="primary">LOC120280718</name>
</gene>
<dbReference type="SUPFAM" id="SSF55785">
    <property type="entry name" value="PYP-like sensor domain (PAS domain)"/>
    <property type="match status" value="2"/>
</dbReference>
<dbReference type="AlphaFoldDB" id="A0AB40D007"/>
<dbReference type="InterPro" id="IPR000014">
    <property type="entry name" value="PAS"/>
</dbReference>
<dbReference type="SMART" id="SM00086">
    <property type="entry name" value="PAC"/>
    <property type="match status" value="2"/>
</dbReference>
<feature type="domain" description="PAS" evidence="7">
    <location>
        <begin position="24"/>
        <end position="90"/>
    </location>
</feature>
<keyword evidence="3" id="KW-0285">Flavoprotein</keyword>